<evidence type="ECO:0000313" key="2">
    <source>
        <dbReference type="Proteomes" id="UP000034652"/>
    </source>
</evidence>
<comment type="caution">
    <text evidence="1">The sequence shown here is derived from an EMBL/GenBank/DDBJ whole genome shotgun (WGS) entry which is preliminary data.</text>
</comment>
<gene>
    <name evidence="1" type="ORF">UW57_C0004G0108</name>
</gene>
<proteinExistence type="predicted"/>
<dbReference type="AlphaFoldDB" id="A0A0G1IYC9"/>
<evidence type="ECO:0000313" key="1">
    <source>
        <dbReference type="EMBL" id="KKT63998.1"/>
    </source>
</evidence>
<accession>A0A0G1IYC9</accession>
<reference evidence="1 2" key="1">
    <citation type="journal article" date="2015" name="Nature">
        <title>rRNA introns, odd ribosomes, and small enigmatic genomes across a large radiation of phyla.</title>
        <authorList>
            <person name="Brown C.T."/>
            <person name="Hug L.A."/>
            <person name="Thomas B.C."/>
            <person name="Sharon I."/>
            <person name="Castelle C.J."/>
            <person name="Singh A."/>
            <person name="Wilkins M.J."/>
            <person name="Williams K.H."/>
            <person name="Banfield J.F."/>
        </authorList>
    </citation>
    <scope>NUCLEOTIDE SEQUENCE [LARGE SCALE GENOMIC DNA]</scope>
</reference>
<name>A0A0G1IYC9_9BACT</name>
<organism evidence="1 2">
    <name type="scientific">Candidatus Giovannonibacteria bacterium GW2011_GWA1_44_29</name>
    <dbReference type="NCBI Taxonomy" id="1618646"/>
    <lineage>
        <taxon>Bacteria</taxon>
        <taxon>Candidatus Giovannoniibacteriota</taxon>
    </lineage>
</organism>
<dbReference type="EMBL" id="LCIV01000004">
    <property type="protein sequence ID" value="KKT63998.1"/>
    <property type="molecule type" value="Genomic_DNA"/>
</dbReference>
<sequence>MFPICPQVRQLADEWLQIAIPRVILMTLREEDLPAGRQAGVVPRRQATE</sequence>
<dbReference type="Proteomes" id="UP000034652">
    <property type="component" value="Unassembled WGS sequence"/>
</dbReference>
<protein>
    <submittedName>
        <fullName evidence="1">Uncharacterized protein</fullName>
    </submittedName>
</protein>